<feature type="active site" description="Proton acceptor" evidence="8 9">
    <location>
        <position position="116"/>
    </location>
</feature>
<dbReference type="PANTHER" id="PTHR11085:SF11">
    <property type="entry name" value="NAD-DEPENDENT PROTEIN DEACETYLASE"/>
    <property type="match status" value="1"/>
</dbReference>
<keyword evidence="4 8" id="KW-0862">Zinc</keyword>
<dbReference type="RefSeq" id="WP_156013849.1">
    <property type="nucleotide sequence ID" value="NZ_CP045484.1"/>
</dbReference>
<dbReference type="Gene3D" id="3.30.1600.10">
    <property type="entry name" value="SIR2/SIRT2 'Small Domain"/>
    <property type="match status" value="1"/>
</dbReference>
<keyword evidence="11" id="KW-0378">Hydrolase</keyword>
<evidence type="ECO:0000256" key="1">
    <source>
        <dbReference type="ARBA" id="ARBA00022490"/>
    </source>
</evidence>
<evidence type="ECO:0000256" key="7">
    <source>
        <dbReference type="ARBA" id="ARBA00023163"/>
    </source>
</evidence>
<keyword evidence="5 8" id="KW-0805">Transcription regulation</keyword>
<feature type="binding site" evidence="8">
    <location>
        <position position="213"/>
    </location>
    <ligand>
        <name>NAD(+)</name>
        <dbReference type="ChEBI" id="CHEBI:57540"/>
    </ligand>
</feature>
<dbReference type="InterPro" id="IPR028628">
    <property type="entry name" value="Sirtuin_class_U"/>
</dbReference>
<dbReference type="NCBIfam" id="NF040867">
    <property type="entry name" value="prot_deacyl_CobB"/>
    <property type="match status" value="1"/>
</dbReference>
<evidence type="ECO:0000256" key="6">
    <source>
        <dbReference type="ARBA" id="ARBA00023027"/>
    </source>
</evidence>
<dbReference type="NCBIfam" id="NF001753">
    <property type="entry name" value="PRK00481.1-3"/>
    <property type="match status" value="1"/>
</dbReference>
<evidence type="ECO:0000256" key="4">
    <source>
        <dbReference type="ARBA" id="ARBA00022833"/>
    </source>
</evidence>
<feature type="binding site" evidence="8">
    <location>
        <position position="187"/>
    </location>
    <ligand>
        <name>NAD(+)</name>
        <dbReference type="ChEBI" id="CHEBI:57540"/>
    </ligand>
</feature>
<feature type="binding site" evidence="8">
    <location>
        <position position="33"/>
    </location>
    <ligand>
        <name>NAD(+)</name>
        <dbReference type="ChEBI" id="CHEBI:57540"/>
    </ligand>
</feature>
<sequence length="250" mass="27757">MECDKVGDLLLTSTYAIAFTGAGISTASGIPDFRGPNGLWKKYSPELATIEYFKKDPRGFWEFYSLRMRGLFTALPNKAHYALAELEKMGLIRAIITQNIDGLHQLAGSRNVIELHGNIRKCYCVKCLKTYDSDTVLDKIDKEGLPPKCECGGVIRPDVVLFGEPVYNISTALEIAREADLVLAIGSSLTVYPANMIPLTVKEMGGKLIILNAEETPLDNIADIIIRERVEEFLPCVVDYIKNQTLHRSS</sequence>
<keyword evidence="6 8" id="KW-0520">NAD</keyword>
<reference evidence="12 13" key="1">
    <citation type="submission" date="2019-10" db="EMBL/GenBank/DDBJ databases">
        <title>Genome Sequences from Six Type Strain Members of the Archaeal Family Sulfolobaceae: Acidianus ambivalens, Acidianus infernus, Metallosphaera prunae, Stygiolobus azoricus, Sulfolobus metallicus, and Sulfurisphaera ohwakuensis.</title>
        <authorList>
            <person name="Counts J.A."/>
            <person name="Kelly R.M."/>
        </authorList>
    </citation>
    <scope>NUCLEOTIDE SEQUENCE [LARGE SCALE GENOMIC DNA]</scope>
    <source>
        <strain evidence="12 13">TA-1</strain>
    </source>
</reference>
<evidence type="ECO:0000313" key="13">
    <source>
        <dbReference type="Proteomes" id="UP000427373"/>
    </source>
</evidence>
<dbReference type="Gene3D" id="3.40.50.1220">
    <property type="entry name" value="TPP-binding domain"/>
    <property type="match status" value="1"/>
</dbReference>
<dbReference type="InterPro" id="IPR003000">
    <property type="entry name" value="Sirtuin"/>
</dbReference>
<feature type="binding site" evidence="8">
    <location>
        <position position="34"/>
    </location>
    <ligand>
        <name>NAD(+)</name>
        <dbReference type="ChEBI" id="CHEBI:57540"/>
    </ligand>
</feature>
<dbReference type="EMBL" id="JACHFY010000002">
    <property type="protein sequence ID" value="MBB5252771.1"/>
    <property type="molecule type" value="Genomic_DNA"/>
</dbReference>
<name>A0A650CEW1_SULOH</name>
<feature type="binding site" evidence="8">
    <location>
        <position position="22"/>
    </location>
    <ligand>
        <name>NAD(+)</name>
        <dbReference type="ChEBI" id="CHEBI:57540"/>
    </ligand>
</feature>
<feature type="binding site" evidence="8">
    <location>
        <position position="212"/>
    </location>
    <ligand>
        <name>NAD(+)</name>
        <dbReference type="ChEBI" id="CHEBI:57540"/>
    </ligand>
</feature>
<dbReference type="GeneID" id="42800188"/>
<evidence type="ECO:0000256" key="2">
    <source>
        <dbReference type="ARBA" id="ARBA00022679"/>
    </source>
</evidence>
<keyword evidence="13" id="KW-1185">Reference proteome</keyword>
<keyword evidence="7 8" id="KW-0804">Transcription</keyword>
<feature type="binding site" evidence="8">
    <location>
        <position position="33"/>
    </location>
    <ligand>
        <name>nicotinamide</name>
        <dbReference type="ChEBI" id="CHEBI:17154"/>
    </ligand>
</feature>
<dbReference type="GO" id="GO:0008270">
    <property type="term" value="F:zinc ion binding"/>
    <property type="evidence" value="ECO:0007669"/>
    <property type="project" value="UniProtKB-UniRule"/>
</dbReference>
<feature type="binding site" evidence="8">
    <location>
        <position position="100"/>
    </location>
    <ligand>
        <name>NAD(+)</name>
        <dbReference type="ChEBI" id="CHEBI:57540"/>
    </ligand>
</feature>
<comment type="catalytic activity">
    <reaction evidence="8">
        <text>N(6)-acetyl-L-lysyl-[protein] + NAD(+) + H2O = 2''-O-acetyl-ADP-D-ribose + nicotinamide + L-lysyl-[protein]</text>
        <dbReference type="Rhea" id="RHEA:43636"/>
        <dbReference type="Rhea" id="RHEA-COMP:9752"/>
        <dbReference type="Rhea" id="RHEA-COMP:10731"/>
        <dbReference type="ChEBI" id="CHEBI:15377"/>
        <dbReference type="ChEBI" id="CHEBI:17154"/>
        <dbReference type="ChEBI" id="CHEBI:29969"/>
        <dbReference type="ChEBI" id="CHEBI:57540"/>
        <dbReference type="ChEBI" id="CHEBI:61930"/>
        <dbReference type="ChEBI" id="CHEBI:83767"/>
        <dbReference type="EC" id="2.3.1.286"/>
    </reaction>
</comment>
<reference evidence="11 14" key="2">
    <citation type="submission" date="2020-08" db="EMBL/GenBank/DDBJ databases">
        <title>Genomic Encyclopedia of Type Strains, Phase IV (KMG-IV): sequencing the most valuable type-strain genomes for metagenomic binning, comparative biology and taxonomic classification.</title>
        <authorList>
            <person name="Goeker M."/>
        </authorList>
    </citation>
    <scope>NUCLEOTIDE SEQUENCE [LARGE SCALE GENOMIC DNA]</scope>
    <source>
        <strain evidence="11 14">DSM 12421</strain>
    </source>
</reference>
<evidence type="ECO:0000313" key="12">
    <source>
        <dbReference type="EMBL" id="QGR16288.1"/>
    </source>
</evidence>
<keyword evidence="2 8" id="KW-0808">Transferase</keyword>
<dbReference type="EC" id="2.3.1.286" evidence="8"/>
<dbReference type="OrthoDB" id="728at2157"/>
<gene>
    <name evidence="8" type="primary">cobB</name>
    <name evidence="12" type="ORF">D1869_03035</name>
    <name evidence="11" type="ORF">HNQ62_000504</name>
</gene>
<dbReference type="SUPFAM" id="SSF52467">
    <property type="entry name" value="DHS-like NAD/FAD-binding domain"/>
    <property type="match status" value="1"/>
</dbReference>
<comment type="function">
    <text evidence="8">NAD-dependent protein deacetylase which modulates the activities of several enzymes which are inactive in their acetylated form. Deacetylates the N-terminal lysine residue of Alba, the major archaeal chromatin protein and that, in turn, increases Alba's DNA binding affinity, thereby repressing transcription.</text>
</comment>
<evidence type="ECO:0000313" key="14">
    <source>
        <dbReference type="Proteomes" id="UP000582213"/>
    </source>
</evidence>
<feature type="binding site" evidence="8">
    <location>
        <position position="101"/>
    </location>
    <ligand>
        <name>NAD(+)</name>
        <dbReference type="ChEBI" id="CHEBI:57540"/>
    </ligand>
</feature>
<keyword evidence="3 8" id="KW-0479">Metal-binding</keyword>
<dbReference type="AlphaFoldDB" id="A0A650CEW1"/>
<dbReference type="InterPro" id="IPR050134">
    <property type="entry name" value="NAD-dep_sirtuin_deacylases"/>
</dbReference>
<dbReference type="InterPro" id="IPR029035">
    <property type="entry name" value="DHS-like_NAD/FAD-binding_dom"/>
</dbReference>
<dbReference type="InterPro" id="IPR026590">
    <property type="entry name" value="Ssirtuin_cat_dom"/>
</dbReference>
<evidence type="ECO:0000256" key="8">
    <source>
        <dbReference type="HAMAP-Rule" id="MF_01968"/>
    </source>
</evidence>
<proteinExistence type="inferred from homology"/>
<feature type="binding site" evidence="8">
    <location>
        <position position="188"/>
    </location>
    <ligand>
        <name>NAD(+)</name>
        <dbReference type="ChEBI" id="CHEBI:57540"/>
    </ligand>
</feature>
<feature type="binding site" evidence="8 9">
    <location>
        <position position="127"/>
    </location>
    <ligand>
        <name>Zn(2+)</name>
        <dbReference type="ChEBI" id="CHEBI:29105"/>
    </ligand>
</feature>
<dbReference type="PANTHER" id="PTHR11085">
    <property type="entry name" value="NAD-DEPENDENT PROTEIN DEACYLASE SIRTUIN-5, MITOCHONDRIAL-RELATED"/>
    <property type="match status" value="1"/>
</dbReference>
<feature type="binding site" evidence="8">
    <location>
        <position position="26"/>
    </location>
    <ligand>
        <name>NAD(+)</name>
        <dbReference type="ChEBI" id="CHEBI:57540"/>
    </ligand>
</feature>
<feature type="binding site" evidence="8">
    <location>
        <position position="101"/>
    </location>
    <ligand>
        <name>nicotinamide</name>
        <dbReference type="ChEBI" id="CHEBI:17154"/>
    </ligand>
</feature>
<organism evidence="12 13">
    <name type="scientific">Sulfurisphaera ohwakuensis</name>
    <dbReference type="NCBI Taxonomy" id="69656"/>
    <lineage>
        <taxon>Archaea</taxon>
        <taxon>Thermoproteota</taxon>
        <taxon>Thermoprotei</taxon>
        <taxon>Sulfolobales</taxon>
        <taxon>Sulfolobaceae</taxon>
        <taxon>Sulfurisphaera</taxon>
    </lineage>
</organism>
<dbReference type="PROSITE" id="PS50305">
    <property type="entry name" value="SIRTUIN"/>
    <property type="match status" value="1"/>
</dbReference>
<dbReference type="KEGG" id="soh:D1869_03035"/>
<dbReference type="EMBL" id="CP045484">
    <property type="protein sequence ID" value="QGR16288.1"/>
    <property type="molecule type" value="Genomic_DNA"/>
</dbReference>
<accession>A0A650CEW1</accession>
<dbReference type="GO" id="GO:0005737">
    <property type="term" value="C:cytoplasm"/>
    <property type="evidence" value="ECO:0007669"/>
    <property type="project" value="UniProtKB-SubCell"/>
</dbReference>
<protein>
    <recommendedName>
        <fullName evidence="8">NAD-dependent protein deacetylase</fullName>
        <ecNumber evidence="8">2.3.1.286</ecNumber>
    </recommendedName>
    <alternativeName>
        <fullName evidence="8">Regulatory protein SIR2 homolog</fullName>
    </alternativeName>
</protein>
<comment type="caution">
    <text evidence="8">Lacks conserved residue(s) required for the propagation of feature annotation.</text>
</comment>
<feature type="binding site" evidence="8">
    <location>
        <position position="100"/>
    </location>
    <ligand>
        <name>nicotinamide</name>
        <dbReference type="ChEBI" id="CHEBI:17154"/>
    </ligand>
</feature>
<feature type="binding site" evidence="8">
    <location>
        <position position="230"/>
    </location>
    <ligand>
        <name>NAD(+)</name>
        <dbReference type="ChEBI" id="CHEBI:57540"/>
    </ligand>
</feature>
<evidence type="ECO:0000313" key="11">
    <source>
        <dbReference type="EMBL" id="MBB5252771.1"/>
    </source>
</evidence>
<evidence type="ECO:0000256" key="3">
    <source>
        <dbReference type="ARBA" id="ARBA00022723"/>
    </source>
</evidence>
<feature type="binding site" evidence="8 9">
    <location>
        <position position="149"/>
    </location>
    <ligand>
        <name>Zn(2+)</name>
        <dbReference type="ChEBI" id="CHEBI:29105"/>
    </ligand>
</feature>
<feature type="binding site" evidence="8">
    <location>
        <position position="116"/>
    </location>
    <ligand>
        <name>NAD(+)</name>
        <dbReference type="ChEBI" id="CHEBI:57540"/>
    </ligand>
</feature>
<feature type="binding site" evidence="8">
    <location>
        <position position="98"/>
    </location>
    <ligand>
        <name>NAD(+)</name>
        <dbReference type="ChEBI" id="CHEBI:57540"/>
    </ligand>
</feature>
<dbReference type="InterPro" id="IPR026591">
    <property type="entry name" value="Sirtuin_cat_small_dom_sf"/>
</dbReference>
<dbReference type="HAMAP" id="MF_01968">
    <property type="entry name" value="Sirtuin_ClassU"/>
    <property type="match status" value="1"/>
</dbReference>
<keyword evidence="1 8" id="KW-0963">Cytoplasm</keyword>
<feature type="binding site" evidence="8 9">
    <location>
        <position position="124"/>
    </location>
    <ligand>
        <name>Zn(2+)</name>
        <dbReference type="ChEBI" id="CHEBI:29105"/>
    </ligand>
</feature>
<dbReference type="Pfam" id="PF02146">
    <property type="entry name" value="SIR2"/>
    <property type="match status" value="1"/>
</dbReference>
<dbReference type="Proteomes" id="UP000427373">
    <property type="component" value="Chromosome"/>
</dbReference>
<dbReference type="GO" id="GO:0017136">
    <property type="term" value="F:histone deacetylase activity, NAD-dependent"/>
    <property type="evidence" value="ECO:0007669"/>
    <property type="project" value="TreeGrafter"/>
</dbReference>
<feature type="domain" description="Deacetylase sirtuin-type" evidence="10">
    <location>
        <begin position="1"/>
        <end position="244"/>
    </location>
</feature>
<dbReference type="GO" id="GO:0070403">
    <property type="term" value="F:NAD+ binding"/>
    <property type="evidence" value="ECO:0007669"/>
    <property type="project" value="UniProtKB-UniRule"/>
</dbReference>
<comment type="cofactor">
    <cofactor evidence="8">
        <name>Zn(2+)</name>
        <dbReference type="ChEBI" id="CHEBI:29105"/>
    </cofactor>
    <text evidence="8">Binds 1 zinc ion per subunit.</text>
</comment>
<evidence type="ECO:0000259" key="10">
    <source>
        <dbReference type="PROSITE" id="PS50305"/>
    </source>
</evidence>
<dbReference type="GO" id="GO:0016787">
    <property type="term" value="F:hydrolase activity"/>
    <property type="evidence" value="ECO:0007669"/>
    <property type="project" value="UniProtKB-KW"/>
</dbReference>
<comment type="subcellular location">
    <subcellularLocation>
        <location evidence="8">Cytoplasm</location>
    </subcellularLocation>
</comment>
<feature type="binding site" evidence="8 9">
    <location>
        <position position="151"/>
    </location>
    <ligand>
        <name>Zn(2+)</name>
        <dbReference type="ChEBI" id="CHEBI:29105"/>
    </ligand>
</feature>
<evidence type="ECO:0000256" key="5">
    <source>
        <dbReference type="ARBA" id="ARBA00023015"/>
    </source>
</evidence>
<comment type="similarity">
    <text evidence="8">Belongs to the sirtuin family. Class U subfamily.</text>
</comment>
<dbReference type="Proteomes" id="UP000582213">
    <property type="component" value="Unassembled WGS sequence"/>
</dbReference>
<evidence type="ECO:0000256" key="9">
    <source>
        <dbReference type="PROSITE-ProRule" id="PRU00236"/>
    </source>
</evidence>